<gene>
    <name evidence="1" type="ORF">D6S17_27420</name>
</gene>
<dbReference type="EMBL" id="AAHPHN010000090">
    <property type="protein sequence ID" value="EBY8645188.1"/>
    <property type="molecule type" value="Genomic_DNA"/>
</dbReference>
<dbReference type="Pfam" id="PF11198">
    <property type="entry name" value="DUF2857"/>
    <property type="match status" value="1"/>
</dbReference>
<name>A0A5X0ZG15_SALEB</name>
<sequence>SIEMMQKFFGLDTSEVSGRRRLGGIQTRKGRSSAADAALEPALWAQWRESGMDNPDSVESLDVMMLMAETHGVNLTTVWTLVRGWCAQDRRETSV</sequence>
<dbReference type="AlphaFoldDB" id="A0A5X0ZG15"/>
<evidence type="ECO:0000313" key="1">
    <source>
        <dbReference type="EMBL" id="EBY8645188.1"/>
    </source>
</evidence>
<protein>
    <submittedName>
        <fullName evidence="1">DUF2857 family protein</fullName>
    </submittedName>
</protein>
<comment type="caution">
    <text evidence="1">The sequence shown here is derived from an EMBL/GenBank/DDBJ whole genome shotgun (WGS) entry which is preliminary data.</text>
</comment>
<reference evidence="1" key="1">
    <citation type="submission" date="2018-09" db="EMBL/GenBank/DDBJ databases">
        <authorList>
            <person name="Ashton P.M."/>
            <person name="Dallman T."/>
            <person name="Nair S."/>
            <person name="De Pinna E."/>
            <person name="Peters T."/>
            <person name="Grant K."/>
        </authorList>
    </citation>
    <scope>NUCLEOTIDE SEQUENCE</scope>
    <source>
        <strain evidence="1">140692</strain>
    </source>
</reference>
<proteinExistence type="predicted"/>
<accession>A0A5X0ZG15</accession>
<dbReference type="InterPro" id="IPR021364">
    <property type="entry name" value="DUF2857"/>
</dbReference>
<feature type="non-terminal residue" evidence="1">
    <location>
        <position position="1"/>
    </location>
</feature>
<organism evidence="1">
    <name type="scientific">Salmonella enterica subsp. enterica serovar Java</name>
    <dbReference type="NCBI Taxonomy" id="224729"/>
    <lineage>
        <taxon>Bacteria</taxon>
        <taxon>Pseudomonadati</taxon>
        <taxon>Pseudomonadota</taxon>
        <taxon>Gammaproteobacteria</taxon>
        <taxon>Enterobacterales</taxon>
        <taxon>Enterobacteriaceae</taxon>
        <taxon>Salmonella</taxon>
    </lineage>
</organism>